<evidence type="ECO:0000256" key="3">
    <source>
        <dbReference type="SAM" id="MobiDB-lite"/>
    </source>
</evidence>
<protein>
    <submittedName>
        <fullName evidence="4">NAD(P)-dependent oxidoreductase</fullName>
    </submittedName>
</protein>
<dbReference type="GO" id="GO:0016614">
    <property type="term" value="F:oxidoreductase activity, acting on CH-OH group of donors"/>
    <property type="evidence" value="ECO:0007669"/>
    <property type="project" value="UniProtKB-ARBA"/>
</dbReference>
<dbReference type="PANTHER" id="PTHR48107:SF16">
    <property type="entry name" value="NADPH-DEPENDENT ALDEHYDE REDUCTASE 1, CHLOROPLASTIC"/>
    <property type="match status" value="1"/>
</dbReference>
<dbReference type="InterPro" id="IPR036291">
    <property type="entry name" value="NAD(P)-bd_dom_sf"/>
</dbReference>
<gene>
    <name evidence="4" type="ORF">B0E34_13345</name>
</gene>
<evidence type="ECO:0000313" key="5">
    <source>
        <dbReference type="Proteomes" id="UP000196355"/>
    </source>
</evidence>
<evidence type="ECO:0000313" key="4">
    <source>
        <dbReference type="EMBL" id="OVE56512.1"/>
    </source>
</evidence>
<evidence type="ECO:0000256" key="1">
    <source>
        <dbReference type="ARBA" id="ARBA00006484"/>
    </source>
</evidence>
<dbReference type="SUPFAM" id="SSF51735">
    <property type="entry name" value="NAD(P)-binding Rossmann-fold domains"/>
    <property type="match status" value="1"/>
</dbReference>
<dbReference type="PRINTS" id="PR00080">
    <property type="entry name" value="SDRFAMILY"/>
</dbReference>
<reference evidence="5" key="1">
    <citation type="submission" date="2017-02" db="EMBL/GenBank/DDBJ databases">
        <authorList>
            <person name="Tetz G."/>
            <person name="Tetz V."/>
        </authorList>
    </citation>
    <scope>NUCLEOTIDE SEQUENCE [LARGE SCALE GENOMIC DNA]</scope>
    <source>
        <strain evidence="5">VT16-26</strain>
    </source>
</reference>
<organism evidence="4 5">
    <name type="scientific">Chryseobacterium mucoviscidosis</name>
    <dbReference type="NCBI Taxonomy" id="1945581"/>
    <lineage>
        <taxon>Bacteria</taxon>
        <taxon>Pseudomonadati</taxon>
        <taxon>Bacteroidota</taxon>
        <taxon>Flavobacteriia</taxon>
        <taxon>Flavobacteriales</taxon>
        <taxon>Weeksellaceae</taxon>
        <taxon>Chryseobacterium group</taxon>
        <taxon>Chryseobacterium</taxon>
    </lineage>
</organism>
<dbReference type="FunFam" id="3.40.50.720:FF:000084">
    <property type="entry name" value="Short-chain dehydrogenase reductase"/>
    <property type="match status" value="1"/>
</dbReference>
<comment type="caution">
    <text evidence="4">The sequence shown here is derived from an EMBL/GenBank/DDBJ whole genome shotgun (WGS) entry which is preliminary data.</text>
</comment>
<feature type="region of interest" description="Disordered" evidence="3">
    <location>
        <begin position="192"/>
        <end position="215"/>
    </location>
</feature>
<evidence type="ECO:0000256" key="2">
    <source>
        <dbReference type="ARBA" id="ARBA00023002"/>
    </source>
</evidence>
<keyword evidence="5" id="KW-1185">Reference proteome</keyword>
<dbReference type="AlphaFoldDB" id="A0A202BYZ0"/>
<name>A0A202BYZ0_9FLAO</name>
<sequence>MMNELKLDSKTVLITGADSGIGKAVALLFAEEGADIAIIYHSDEKNAREAKSEIENLGRKCSVFKGDINDYDFCEEVTSKVVSEFGKIDILVNNAGTQFPSKSLEELKEKNIRTTFNSNIIGMILLTKVVFPYLKEGSSIINTTSAAAYQGHPELLDYSATKGAIVSFTRSLALQAKPKGIRVNAVAPGPVTTPLTKETFDEEKEDKNKPPFERNATPEEIATSFLFLASKEAAQFTGQVFHPNGGIVVNG</sequence>
<dbReference type="InterPro" id="IPR020904">
    <property type="entry name" value="Sc_DH/Rdtase_CS"/>
</dbReference>
<dbReference type="PRINTS" id="PR00081">
    <property type="entry name" value="GDHRDH"/>
</dbReference>
<dbReference type="PROSITE" id="PS00061">
    <property type="entry name" value="ADH_SHORT"/>
    <property type="match status" value="1"/>
</dbReference>
<dbReference type="EMBL" id="MVAG01000122">
    <property type="protein sequence ID" value="OVE56512.1"/>
    <property type="molecule type" value="Genomic_DNA"/>
</dbReference>
<dbReference type="InterPro" id="IPR002347">
    <property type="entry name" value="SDR_fam"/>
</dbReference>
<dbReference type="Gene3D" id="3.40.50.720">
    <property type="entry name" value="NAD(P)-binding Rossmann-like Domain"/>
    <property type="match status" value="1"/>
</dbReference>
<keyword evidence="2" id="KW-0560">Oxidoreductase</keyword>
<accession>A0A202BYZ0</accession>
<dbReference type="Pfam" id="PF13561">
    <property type="entry name" value="adh_short_C2"/>
    <property type="match status" value="1"/>
</dbReference>
<dbReference type="Proteomes" id="UP000196355">
    <property type="component" value="Unassembled WGS sequence"/>
</dbReference>
<comment type="similarity">
    <text evidence="1">Belongs to the short-chain dehydrogenases/reductases (SDR) family.</text>
</comment>
<proteinExistence type="inferred from homology"/>
<dbReference type="PANTHER" id="PTHR48107">
    <property type="entry name" value="NADPH-DEPENDENT ALDEHYDE REDUCTASE-LIKE PROTEIN, CHLOROPLASTIC-RELATED"/>
    <property type="match status" value="1"/>
</dbReference>